<dbReference type="GO" id="GO:0045892">
    <property type="term" value="P:negative regulation of DNA-templated transcription"/>
    <property type="evidence" value="ECO:0007669"/>
    <property type="project" value="InterPro"/>
</dbReference>
<dbReference type="Proteomes" id="UP000033900">
    <property type="component" value="Unassembled WGS sequence"/>
</dbReference>
<proteinExistence type="predicted"/>
<dbReference type="SUPFAM" id="SSF48498">
    <property type="entry name" value="Tetracyclin repressor-like, C-terminal domain"/>
    <property type="match status" value="1"/>
</dbReference>
<dbReference type="InterPro" id="IPR009057">
    <property type="entry name" value="Homeodomain-like_sf"/>
</dbReference>
<dbReference type="Gene3D" id="1.10.10.60">
    <property type="entry name" value="Homeodomain-like"/>
    <property type="match status" value="1"/>
</dbReference>
<keyword evidence="3 5" id="KW-0238">DNA-binding</keyword>
<reference evidence="7 8" key="1">
    <citation type="submission" date="2015-02" db="EMBL/GenBank/DDBJ databases">
        <title>Draft genome sequences of ten Microbacterium spp. with emphasis on heavy metal contaminated environments.</title>
        <authorList>
            <person name="Corretto E."/>
        </authorList>
    </citation>
    <scope>NUCLEOTIDE SEQUENCE [LARGE SCALE GENOMIC DNA]</scope>
    <source>
        <strain evidence="7 8">SA35</strain>
    </source>
</reference>
<dbReference type="PATRIC" id="fig|273678.4.peg.1716"/>
<gene>
    <name evidence="7" type="ORF">RS84_01713</name>
</gene>
<comment type="caution">
    <text evidence="7">The sequence shown here is derived from an EMBL/GenBank/DDBJ whole genome shotgun (WGS) entry which is preliminary data.</text>
</comment>
<evidence type="ECO:0000313" key="8">
    <source>
        <dbReference type="Proteomes" id="UP000033900"/>
    </source>
</evidence>
<feature type="domain" description="HTH tetR-type" evidence="6">
    <location>
        <begin position="1"/>
        <end position="54"/>
    </location>
</feature>
<dbReference type="SUPFAM" id="SSF46689">
    <property type="entry name" value="Homeodomain-like"/>
    <property type="match status" value="1"/>
</dbReference>
<dbReference type="GO" id="GO:0000976">
    <property type="term" value="F:transcription cis-regulatory region binding"/>
    <property type="evidence" value="ECO:0007669"/>
    <property type="project" value="TreeGrafter"/>
</dbReference>
<evidence type="ECO:0000256" key="2">
    <source>
        <dbReference type="ARBA" id="ARBA00023015"/>
    </source>
</evidence>
<dbReference type="GO" id="GO:0046677">
    <property type="term" value="P:response to antibiotic"/>
    <property type="evidence" value="ECO:0007669"/>
    <property type="project" value="InterPro"/>
</dbReference>
<keyword evidence="1" id="KW-0678">Repressor</keyword>
<dbReference type="InterPro" id="IPR004111">
    <property type="entry name" value="Repressor_TetR_C"/>
</dbReference>
<dbReference type="InterPro" id="IPR001647">
    <property type="entry name" value="HTH_TetR"/>
</dbReference>
<keyword evidence="4" id="KW-0804">Transcription</keyword>
<organism evidence="7 8">
    <name type="scientific">Microbacterium hydrocarbonoxydans</name>
    <dbReference type="NCBI Taxonomy" id="273678"/>
    <lineage>
        <taxon>Bacteria</taxon>
        <taxon>Bacillati</taxon>
        <taxon>Actinomycetota</taxon>
        <taxon>Actinomycetes</taxon>
        <taxon>Micrococcales</taxon>
        <taxon>Microbacteriaceae</taxon>
        <taxon>Microbacterium</taxon>
    </lineage>
</organism>
<accession>A0A0M2HUD3</accession>
<keyword evidence="2" id="KW-0805">Transcription regulation</keyword>
<feature type="DNA-binding region" description="H-T-H motif" evidence="5">
    <location>
        <begin position="17"/>
        <end position="36"/>
    </location>
</feature>
<dbReference type="InterPro" id="IPR050109">
    <property type="entry name" value="HTH-type_TetR-like_transc_reg"/>
</dbReference>
<name>A0A0M2HUD3_9MICO</name>
<evidence type="ECO:0000313" key="7">
    <source>
        <dbReference type="EMBL" id="KJL48084.1"/>
    </source>
</evidence>
<evidence type="ECO:0000256" key="4">
    <source>
        <dbReference type="ARBA" id="ARBA00023163"/>
    </source>
</evidence>
<sequence length="208" mass="22875">MDAAISLADHDGLDATTMRRLAERLGVTPMALYKHIGSREELIDRMVDRLIEGIPASETVDDWRRTLTARILMTRAVVRAHPWAQDAIETRTLASPVILGYMDSLMAIMFAGGLSADLVHHGMHALSTRMWGFTREVMPTPSVPEDPAALEATLAVFRSDYPAIVRMTTTAPHAGAACDDDAEFAFALELLLEGLERRRLAGWTSSTD</sequence>
<dbReference type="InterPro" id="IPR003012">
    <property type="entry name" value="Tet_transcr_reg_TetR"/>
</dbReference>
<dbReference type="AlphaFoldDB" id="A0A0M2HUD3"/>
<dbReference type="GO" id="GO:0003700">
    <property type="term" value="F:DNA-binding transcription factor activity"/>
    <property type="evidence" value="ECO:0007669"/>
    <property type="project" value="TreeGrafter"/>
</dbReference>
<evidence type="ECO:0000256" key="1">
    <source>
        <dbReference type="ARBA" id="ARBA00022491"/>
    </source>
</evidence>
<dbReference type="EMBL" id="JYJB01000008">
    <property type="protein sequence ID" value="KJL48084.1"/>
    <property type="molecule type" value="Genomic_DNA"/>
</dbReference>
<dbReference type="PROSITE" id="PS50977">
    <property type="entry name" value="HTH_TETR_2"/>
    <property type="match status" value="1"/>
</dbReference>
<dbReference type="PRINTS" id="PR00400">
    <property type="entry name" value="TETREPRESSOR"/>
</dbReference>
<evidence type="ECO:0000256" key="5">
    <source>
        <dbReference type="PROSITE-ProRule" id="PRU00335"/>
    </source>
</evidence>
<dbReference type="InterPro" id="IPR036271">
    <property type="entry name" value="Tet_transcr_reg_TetR-rel_C_sf"/>
</dbReference>
<keyword evidence="8" id="KW-1185">Reference proteome</keyword>
<protein>
    <recommendedName>
        <fullName evidence="6">HTH tetR-type domain-containing protein</fullName>
    </recommendedName>
</protein>
<evidence type="ECO:0000256" key="3">
    <source>
        <dbReference type="ARBA" id="ARBA00023125"/>
    </source>
</evidence>
<dbReference type="PANTHER" id="PTHR30055:SF151">
    <property type="entry name" value="TRANSCRIPTIONAL REGULATORY PROTEIN"/>
    <property type="match status" value="1"/>
</dbReference>
<evidence type="ECO:0000259" key="6">
    <source>
        <dbReference type="PROSITE" id="PS50977"/>
    </source>
</evidence>
<dbReference type="Gene3D" id="1.10.357.10">
    <property type="entry name" value="Tetracycline Repressor, domain 2"/>
    <property type="match status" value="1"/>
</dbReference>
<dbReference type="STRING" id="273678.RS84_01713"/>
<dbReference type="PANTHER" id="PTHR30055">
    <property type="entry name" value="HTH-TYPE TRANSCRIPTIONAL REGULATOR RUTR"/>
    <property type="match status" value="1"/>
</dbReference>
<dbReference type="Pfam" id="PF02909">
    <property type="entry name" value="TetR_C_1"/>
    <property type="match status" value="1"/>
</dbReference>
<dbReference type="Pfam" id="PF00440">
    <property type="entry name" value="TetR_N"/>
    <property type="match status" value="1"/>
</dbReference>